<dbReference type="AlphaFoldDB" id="A0AAD9Z0J8"/>
<accession>A0AAD9Z0J8</accession>
<comment type="caution">
    <text evidence="1">The sequence shown here is derived from an EMBL/GenBank/DDBJ whole genome shotgun (WGS) entry which is preliminary data.</text>
</comment>
<name>A0AAD9Z0J8_9LECA</name>
<dbReference type="Proteomes" id="UP001276659">
    <property type="component" value="Unassembled WGS sequence"/>
</dbReference>
<reference evidence="1" key="1">
    <citation type="submission" date="2022-11" db="EMBL/GenBank/DDBJ databases">
        <title>Chromosomal genome sequence assembly and mating type (MAT) locus characterization of the leprose asexual lichenized fungus Lepraria neglecta (Nyl.) Erichsen.</title>
        <authorList>
            <person name="Allen J.L."/>
            <person name="Pfeffer B."/>
        </authorList>
    </citation>
    <scope>NUCLEOTIDE SEQUENCE</scope>
    <source>
        <strain evidence="1">Allen 5258</strain>
    </source>
</reference>
<sequence>MKAYRPALAFTLREAIKTYPKELKAGGWKSKFVRDYMADTAAASVVMDGGDSGDSVRIVTAAALLLWNGGDEGLDETQFWRSQVGKTDVGEIDASTMLEPDVVIALTKLFVLEWSNQLDHKLYEDLPLEMLVA</sequence>
<dbReference type="EMBL" id="JASNWA010000010">
    <property type="protein sequence ID" value="KAK3168137.1"/>
    <property type="molecule type" value="Genomic_DNA"/>
</dbReference>
<evidence type="ECO:0000313" key="2">
    <source>
        <dbReference type="Proteomes" id="UP001276659"/>
    </source>
</evidence>
<proteinExistence type="predicted"/>
<organism evidence="1 2">
    <name type="scientific">Lepraria neglecta</name>
    <dbReference type="NCBI Taxonomy" id="209136"/>
    <lineage>
        <taxon>Eukaryota</taxon>
        <taxon>Fungi</taxon>
        <taxon>Dikarya</taxon>
        <taxon>Ascomycota</taxon>
        <taxon>Pezizomycotina</taxon>
        <taxon>Lecanoromycetes</taxon>
        <taxon>OSLEUM clade</taxon>
        <taxon>Lecanoromycetidae</taxon>
        <taxon>Lecanorales</taxon>
        <taxon>Lecanorineae</taxon>
        <taxon>Stereocaulaceae</taxon>
        <taxon>Lepraria</taxon>
    </lineage>
</organism>
<evidence type="ECO:0000313" key="1">
    <source>
        <dbReference type="EMBL" id="KAK3168137.1"/>
    </source>
</evidence>
<keyword evidence="2" id="KW-1185">Reference proteome</keyword>
<protein>
    <submittedName>
        <fullName evidence="1">Uncharacterized protein</fullName>
    </submittedName>
</protein>
<gene>
    <name evidence="1" type="ORF">OEA41_004583</name>
</gene>